<dbReference type="EMBL" id="CM014090">
    <property type="protein sequence ID" value="TKS80702.1"/>
    <property type="molecule type" value="Genomic_DNA"/>
</dbReference>
<dbReference type="AlphaFoldDB" id="A0A4V6XYS9"/>
<evidence type="ECO:0000313" key="2">
    <source>
        <dbReference type="Proteomes" id="UP000298787"/>
    </source>
</evidence>
<gene>
    <name evidence="1" type="ORF">D9C73_014804</name>
</gene>
<sequence length="230" mass="25570">MKEHFCGEMISLQGHCQSPGTVLSGLSHVDTFSPTTCVHHCPRDKPRGCFNRNARAADKWRATAGQTQLEVPVPKLSYLEWPLLMAKERGRQQPSSGPHSLFHSEVVQRARTGTKLTKERRETLTEFLLPAVNGTKVYRWFDRQWGTSLSRLALRKKGAMGGHQGHEESPRLSSWMASVGGERAYVHSVAGVKSILVVGVGEQADVFAIRGHLEQRRAAGTKAYWQSDIA</sequence>
<evidence type="ECO:0000313" key="1">
    <source>
        <dbReference type="EMBL" id="TKS80702.1"/>
    </source>
</evidence>
<keyword evidence="2" id="KW-1185">Reference proteome</keyword>
<accession>A0A4V6XYS9</accession>
<organism evidence="1 2">
    <name type="scientific">Collichthys lucidus</name>
    <name type="common">Big head croaker</name>
    <name type="synonym">Sciaena lucida</name>
    <dbReference type="NCBI Taxonomy" id="240159"/>
    <lineage>
        <taxon>Eukaryota</taxon>
        <taxon>Metazoa</taxon>
        <taxon>Chordata</taxon>
        <taxon>Craniata</taxon>
        <taxon>Vertebrata</taxon>
        <taxon>Euteleostomi</taxon>
        <taxon>Actinopterygii</taxon>
        <taxon>Neopterygii</taxon>
        <taxon>Teleostei</taxon>
        <taxon>Neoteleostei</taxon>
        <taxon>Acanthomorphata</taxon>
        <taxon>Eupercaria</taxon>
        <taxon>Sciaenidae</taxon>
        <taxon>Collichthys</taxon>
    </lineage>
</organism>
<dbReference type="Proteomes" id="UP000298787">
    <property type="component" value="Chromosome 13"/>
</dbReference>
<reference evidence="1 2" key="1">
    <citation type="submission" date="2019-01" db="EMBL/GenBank/DDBJ databases">
        <title>Genome Assembly of Collichthys lucidus.</title>
        <authorList>
            <person name="Cai M."/>
            <person name="Xiao S."/>
        </authorList>
    </citation>
    <scope>NUCLEOTIDE SEQUENCE [LARGE SCALE GENOMIC DNA]</scope>
    <source>
        <strain evidence="1">JT15FE1705JMU</strain>
        <tissue evidence="1">Muscle</tissue>
    </source>
</reference>
<protein>
    <submittedName>
        <fullName evidence="1">Uncharacterized protein</fullName>
    </submittedName>
</protein>
<proteinExistence type="predicted"/>
<name>A0A4V6XYS9_COLLU</name>